<keyword evidence="1" id="KW-0472">Membrane</keyword>
<protein>
    <submittedName>
        <fullName evidence="2">Uncharacterized protein</fullName>
    </submittedName>
</protein>
<evidence type="ECO:0000256" key="1">
    <source>
        <dbReference type="SAM" id="Phobius"/>
    </source>
</evidence>
<gene>
    <name evidence="2" type="ORF">TbgDal_VII6240</name>
</gene>
<dbReference type="GeneID" id="23862892"/>
<evidence type="ECO:0000313" key="3">
    <source>
        <dbReference type="Proteomes" id="UP000002316"/>
    </source>
</evidence>
<keyword evidence="1" id="KW-1133">Transmembrane helix</keyword>
<dbReference type="KEGG" id="tbg:TbgDal_VII6240"/>
<accession>C9ZTJ3</accession>
<sequence>MYIYIHKYTHIHIYIATEGLMHCHFFFPGIRDRTRLLIHSTRQLINKNQICRSFLLFFFPCNIYIYIYIYIYICVYMYVCVCVLVLLLFLSSSISFFLSLFHFFCFLLFFKNKGNPSICCPTPPLYLLPLP</sequence>
<proteinExistence type="predicted"/>
<dbReference type="Proteomes" id="UP000002316">
    <property type="component" value="Chromosome 7"/>
</dbReference>
<evidence type="ECO:0000313" key="2">
    <source>
        <dbReference type="EMBL" id="CBH12728.1"/>
    </source>
</evidence>
<name>C9ZTJ3_TRYB9</name>
<organism evidence="2 3">
    <name type="scientific">Trypanosoma brucei gambiense (strain MHOM/CI/86/DAL972)</name>
    <dbReference type="NCBI Taxonomy" id="679716"/>
    <lineage>
        <taxon>Eukaryota</taxon>
        <taxon>Discoba</taxon>
        <taxon>Euglenozoa</taxon>
        <taxon>Kinetoplastea</taxon>
        <taxon>Metakinetoplastina</taxon>
        <taxon>Trypanosomatida</taxon>
        <taxon>Trypanosomatidae</taxon>
        <taxon>Trypanosoma</taxon>
    </lineage>
</organism>
<reference evidence="3" key="1">
    <citation type="journal article" date="2010" name="PLoS Negl. Trop. Dis.">
        <title>The genome sequence of Trypanosoma brucei gambiense, causative agent of chronic human african trypanosomiasis.</title>
        <authorList>
            <person name="Jackson A.P."/>
            <person name="Sanders M."/>
            <person name="Berry A."/>
            <person name="McQuillan J."/>
            <person name="Aslett M.A."/>
            <person name="Quail M.A."/>
            <person name="Chukualim B."/>
            <person name="Capewell P."/>
            <person name="MacLeod A."/>
            <person name="Melville S.E."/>
            <person name="Gibson W."/>
            <person name="Barry J.D."/>
            <person name="Berriman M."/>
            <person name="Hertz-Fowler C."/>
        </authorList>
    </citation>
    <scope>NUCLEOTIDE SEQUENCE [LARGE SCALE GENOMIC DNA]</scope>
    <source>
        <strain evidence="3">MHOM/CI/86/DAL972</strain>
    </source>
</reference>
<dbReference type="RefSeq" id="XP_011775008.1">
    <property type="nucleotide sequence ID" value="XM_011776706.1"/>
</dbReference>
<keyword evidence="1" id="KW-0812">Transmembrane</keyword>
<feature type="transmembrane region" description="Helical" evidence="1">
    <location>
        <begin position="75"/>
        <end position="108"/>
    </location>
</feature>
<dbReference type="EMBL" id="FN554970">
    <property type="protein sequence ID" value="CBH12728.1"/>
    <property type="molecule type" value="Genomic_DNA"/>
</dbReference>
<dbReference type="AlphaFoldDB" id="C9ZTJ3"/>
<feature type="transmembrane region" description="Helical" evidence="1">
    <location>
        <begin position="50"/>
        <end position="69"/>
    </location>
</feature>